<feature type="domain" description="BZIP" evidence="7">
    <location>
        <begin position="77"/>
        <end position="140"/>
    </location>
</feature>
<gene>
    <name evidence="8" type="ORF">ZYGR_0E00460</name>
</gene>
<dbReference type="InterPro" id="IPR046347">
    <property type="entry name" value="bZIP_sf"/>
</dbReference>
<dbReference type="OrthoDB" id="4940293at2759"/>
<evidence type="ECO:0000256" key="2">
    <source>
        <dbReference type="ARBA" id="ARBA00023015"/>
    </source>
</evidence>
<keyword evidence="5" id="KW-0175">Coiled coil</keyword>
<evidence type="ECO:0000256" key="6">
    <source>
        <dbReference type="SAM" id="MobiDB-lite"/>
    </source>
</evidence>
<dbReference type="PANTHER" id="PTHR40621:SF8">
    <property type="entry name" value="AP-1-LIKE TRANSCRIPTION FACTOR YAP3"/>
    <property type="match status" value="1"/>
</dbReference>
<dbReference type="InterPro" id="IPR050936">
    <property type="entry name" value="AP-1-like"/>
</dbReference>
<feature type="coiled-coil region" evidence="5">
    <location>
        <begin position="88"/>
        <end position="136"/>
    </location>
</feature>
<dbReference type="eggNOG" id="ENOG502S4CX">
    <property type="taxonomic scope" value="Eukaryota"/>
</dbReference>
<keyword evidence="2" id="KW-0805">Transcription regulation</keyword>
<dbReference type="PROSITE" id="PS00036">
    <property type="entry name" value="BZIP_BASIC"/>
    <property type="match status" value="1"/>
</dbReference>
<dbReference type="SMART" id="SM00338">
    <property type="entry name" value="BRLZ"/>
    <property type="match status" value="1"/>
</dbReference>
<dbReference type="SUPFAM" id="SSF57959">
    <property type="entry name" value="Leucine zipper domain"/>
    <property type="match status" value="1"/>
</dbReference>
<keyword evidence="3" id="KW-0804">Transcription</keyword>
<proteinExistence type="predicted"/>
<dbReference type="CDD" id="cd14688">
    <property type="entry name" value="bZIP_YAP"/>
    <property type="match status" value="1"/>
</dbReference>
<accession>A0A1Q2ZUG7</accession>
<organism evidence="8 9">
    <name type="scientific">Zygosaccharomyces rouxii</name>
    <dbReference type="NCBI Taxonomy" id="4956"/>
    <lineage>
        <taxon>Eukaryota</taxon>
        <taxon>Fungi</taxon>
        <taxon>Dikarya</taxon>
        <taxon>Ascomycota</taxon>
        <taxon>Saccharomycotina</taxon>
        <taxon>Saccharomycetes</taxon>
        <taxon>Saccharomycetales</taxon>
        <taxon>Saccharomycetaceae</taxon>
        <taxon>Zygosaccharomyces</taxon>
    </lineage>
</organism>
<dbReference type="Gene3D" id="1.20.5.170">
    <property type="match status" value="1"/>
</dbReference>
<evidence type="ECO:0000256" key="1">
    <source>
        <dbReference type="ARBA" id="ARBA00004123"/>
    </source>
</evidence>
<evidence type="ECO:0000256" key="5">
    <source>
        <dbReference type="SAM" id="Coils"/>
    </source>
</evidence>
<feature type="compositionally biased region" description="Polar residues" evidence="6">
    <location>
        <begin position="51"/>
        <end position="73"/>
    </location>
</feature>
<dbReference type="GO" id="GO:0090575">
    <property type="term" value="C:RNA polymerase II transcription regulator complex"/>
    <property type="evidence" value="ECO:0007669"/>
    <property type="project" value="TreeGrafter"/>
</dbReference>
<protein>
    <recommendedName>
        <fullName evidence="7">BZIP domain-containing protein</fullName>
    </recommendedName>
</protein>
<reference evidence="8 9" key="1">
    <citation type="submission" date="2016-08" db="EMBL/GenBank/DDBJ databases">
        <title>Draft genome sequence of allopolyploid Zygosaccharomyces rouxii.</title>
        <authorList>
            <person name="Watanabe J."/>
            <person name="Uehara K."/>
            <person name="Mogi Y."/>
            <person name="Tsukioka Y."/>
        </authorList>
    </citation>
    <scope>NUCLEOTIDE SEQUENCE [LARGE SCALE GENOMIC DNA]</scope>
    <source>
        <strain evidence="8 9">NBRC 110957</strain>
    </source>
</reference>
<dbReference type="GO" id="GO:0000976">
    <property type="term" value="F:transcription cis-regulatory region binding"/>
    <property type="evidence" value="ECO:0007669"/>
    <property type="project" value="InterPro"/>
</dbReference>
<comment type="subcellular location">
    <subcellularLocation>
        <location evidence="1">Nucleus</location>
    </subcellularLocation>
</comment>
<dbReference type="PROSITE" id="PS50217">
    <property type="entry name" value="BZIP"/>
    <property type="match status" value="1"/>
</dbReference>
<dbReference type="Proteomes" id="UP000187013">
    <property type="component" value="Unassembled WGS sequence"/>
</dbReference>
<dbReference type="InterPro" id="IPR004827">
    <property type="entry name" value="bZIP"/>
</dbReference>
<evidence type="ECO:0000313" key="8">
    <source>
        <dbReference type="EMBL" id="GAV47035.1"/>
    </source>
</evidence>
<evidence type="ECO:0000259" key="7">
    <source>
        <dbReference type="PROSITE" id="PS50217"/>
    </source>
</evidence>
<dbReference type="PANTHER" id="PTHR40621">
    <property type="entry name" value="TRANSCRIPTION FACTOR KAPC-RELATED"/>
    <property type="match status" value="1"/>
</dbReference>
<comment type="caution">
    <text evidence="8">The sequence shown here is derived from an EMBL/GenBank/DDBJ whole genome shotgun (WGS) entry which is preliminary data.</text>
</comment>
<sequence length="256" mass="28672">MGINEYAMDMRGYSIDPFDTLDSLKVSVPSPLSEYILNSNGSESGDGVLTPTDNATAAKSDVTVSSNGNSSGELTEEKLKQIKRAQNRAAQRAFRERKETRLKELEQELRQSEARRKQLDEELERLCRANLEMNAENKILLEQGEVGDYGTQGGRFTFPHEIAHENSGSLQESREYSSKIFKTEGHYLDESGKEILTVPATWDYLHQLSEQVQFNVTGVLDSLKGNEVCHGLGAAYPRVLVDQQVREQLVRDASRA</sequence>
<dbReference type="OMA" id="GINEYAM"/>
<feature type="region of interest" description="Disordered" evidence="6">
    <location>
        <begin position="40"/>
        <end position="74"/>
    </location>
</feature>
<evidence type="ECO:0000313" key="9">
    <source>
        <dbReference type="Proteomes" id="UP000187013"/>
    </source>
</evidence>
<dbReference type="GO" id="GO:0001228">
    <property type="term" value="F:DNA-binding transcription activator activity, RNA polymerase II-specific"/>
    <property type="evidence" value="ECO:0007669"/>
    <property type="project" value="TreeGrafter"/>
</dbReference>
<dbReference type="EMBL" id="BDGX01000005">
    <property type="protein sequence ID" value="GAV47035.1"/>
    <property type="molecule type" value="Genomic_DNA"/>
</dbReference>
<keyword evidence="4" id="KW-0539">Nucleus</keyword>
<evidence type="ECO:0000256" key="3">
    <source>
        <dbReference type="ARBA" id="ARBA00023163"/>
    </source>
</evidence>
<evidence type="ECO:0000256" key="4">
    <source>
        <dbReference type="ARBA" id="ARBA00023242"/>
    </source>
</evidence>
<name>A0A1Q2ZUG7_ZYGRO</name>
<dbReference type="AlphaFoldDB" id="A0A1Q2ZUG7"/>